<keyword evidence="7" id="KW-0325">Glycoprotein</keyword>
<protein>
    <recommendedName>
        <fullName evidence="2 9">Lysophospholipase</fullName>
        <ecNumber evidence="2 9">3.1.1.5</ecNumber>
    </recommendedName>
</protein>
<keyword evidence="3 9" id="KW-0732">Signal</keyword>
<dbReference type="Proteomes" id="UP000027265">
    <property type="component" value="Unassembled WGS sequence"/>
</dbReference>
<dbReference type="InterPro" id="IPR002642">
    <property type="entry name" value="LysoPLipase_cat_dom"/>
</dbReference>
<dbReference type="Gene3D" id="3.40.1090.10">
    <property type="entry name" value="Cytosolic phospholipase A2 catalytic domain"/>
    <property type="match status" value="1"/>
</dbReference>
<dbReference type="SMART" id="SM00022">
    <property type="entry name" value="PLAc"/>
    <property type="match status" value="1"/>
</dbReference>
<dbReference type="FunCoup" id="A0A067PR96">
    <property type="interactions" value="214"/>
</dbReference>
<feature type="signal peptide" evidence="9">
    <location>
        <begin position="1"/>
        <end position="21"/>
    </location>
</feature>
<evidence type="ECO:0000256" key="9">
    <source>
        <dbReference type="RuleBase" id="RU362103"/>
    </source>
</evidence>
<evidence type="ECO:0000313" key="11">
    <source>
        <dbReference type="EMBL" id="KDQ53832.1"/>
    </source>
</evidence>
<evidence type="ECO:0000256" key="6">
    <source>
        <dbReference type="ARBA" id="ARBA00023098"/>
    </source>
</evidence>
<evidence type="ECO:0000256" key="7">
    <source>
        <dbReference type="ARBA" id="ARBA00023180"/>
    </source>
</evidence>
<keyword evidence="12" id="KW-1185">Reference proteome</keyword>
<dbReference type="InterPro" id="IPR016035">
    <property type="entry name" value="Acyl_Trfase/lysoPLipase"/>
</dbReference>
<feature type="chain" id="PRO_5005103612" description="Lysophospholipase" evidence="9">
    <location>
        <begin position="22"/>
        <end position="638"/>
    </location>
</feature>
<evidence type="ECO:0000256" key="5">
    <source>
        <dbReference type="ARBA" id="ARBA00022963"/>
    </source>
</evidence>
<accession>A0A067PR96</accession>
<dbReference type="GO" id="GO:0046475">
    <property type="term" value="P:glycerophospholipid catabolic process"/>
    <property type="evidence" value="ECO:0007669"/>
    <property type="project" value="TreeGrafter"/>
</dbReference>
<dbReference type="AlphaFoldDB" id="A0A067PR96"/>
<organism evidence="11 12">
    <name type="scientific">Jaapia argillacea MUCL 33604</name>
    <dbReference type="NCBI Taxonomy" id="933084"/>
    <lineage>
        <taxon>Eukaryota</taxon>
        <taxon>Fungi</taxon>
        <taxon>Dikarya</taxon>
        <taxon>Basidiomycota</taxon>
        <taxon>Agaricomycotina</taxon>
        <taxon>Agaricomycetes</taxon>
        <taxon>Agaricomycetidae</taxon>
        <taxon>Jaapiales</taxon>
        <taxon>Jaapiaceae</taxon>
        <taxon>Jaapia</taxon>
    </lineage>
</organism>
<gene>
    <name evidence="11" type="ORF">JAAARDRAFT_80462</name>
</gene>
<dbReference type="SUPFAM" id="SSF52151">
    <property type="entry name" value="FabD/lysophospholipase-like"/>
    <property type="match status" value="1"/>
</dbReference>
<evidence type="ECO:0000256" key="2">
    <source>
        <dbReference type="ARBA" id="ARBA00013274"/>
    </source>
</evidence>
<evidence type="ECO:0000256" key="1">
    <source>
        <dbReference type="ARBA" id="ARBA00008780"/>
    </source>
</evidence>
<keyword evidence="5 8" id="KW-0442">Lipid degradation</keyword>
<dbReference type="PANTHER" id="PTHR10728">
    <property type="entry name" value="CYTOSOLIC PHOSPHOLIPASE A2"/>
    <property type="match status" value="1"/>
</dbReference>
<evidence type="ECO:0000313" key="12">
    <source>
        <dbReference type="Proteomes" id="UP000027265"/>
    </source>
</evidence>
<dbReference type="EC" id="3.1.1.5" evidence="2 9"/>
<name>A0A067PR96_9AGAM</name>
<keyword evidence="4 8" id="KW-0378">Hydrolase</keyword>
<dbReference type="PROSITE" id="PS51210">
    <property type="entry name" value="PLA2C"/>
    <property type="match status" value="1"/>
</dbReference>
<evidence type="ECO:0000259" key="10">
    <source>
        <dbReference type="PROSITE" id="PS51210"/>
    </source>
</evidence>
<keyword evidence="6 8" id="KW-0443">Lipid metabolism</keyword>
<evidence type="ECO:0000256" key="4">
    <source>
        <dbReference type="ARBA" id="ARBA00022801"/>
    </source>
</evidence>
<feature type="domain" description="PLA2c" evidence="10">
    <location>
        <begin position="34"/>
        <end position="607"/>
    </location>
</feature>
<evidence type="ECO:0000256" key="3">
    <source>
        <dbReference type="ARBA" id="ARBA00022729"/>
    </source>
</evidence>
<evidence type="ECO:0000256" key="8">
    <source>
        <dbReference type="PROSITE-ProRule" id="PRU00555"/>
    </source>
</evidence>
<proteinExistence type="inferred from homology"/>
<sequence length="638" mass="66467">MLSSVLAVSALLSASVGPVLAQTASQALTPQFGSCPPNFSLVRNAGVPGVNQSLSSAEAEYVAAKKANVIPSAFQTYLSNVQATNVTLPSYVSSILASGTATNGTLPTVGIAVSGGAYRAALFGAGVMNALDGRNSSSVKAGTGGLLQALTYMSGLSGGSTLVYSLSQSNFPTMQDLILGPPNGSATPGGWGGWTTAYGMLDQPVAGNDTALNTLYESQLVAEIEGKYAAGFPVTLVDALGRNIARHFLNGTTTANFFDNTTSMHGAGQLFSSIQNVSTFVDHTQPFPIVIIDSWSSGPNVTGNEYPPSNIIYEFNAFEMGSYDPSLASFTPIEYLGTTNESVCVTGFEQAGFVIGTSNDWFAQLNSSLSAVMAGAGWPWIEIVNGSYPQPEVSMDVGLYPNPFHGVNSGEFVDSEETYLKLTDGGNDGESIPLQPLLVRARGLDLIIAVDANGDNTENWSEGTSLVNAQTRANMYPAAYPFPAVPTNTSVFVAEGLALHPTFFGCDNTSTPLIIYMADGGPAPGQPAVTNTTGDTFNETFAQAVLAQTFVLATQGLPANSSEMVDPEYPACLACAVVDRTRAKEGIERSGVCSSCFTRYCWNGTQVAIATTSGAESTRTFSTALLIAGIVFGSLALF</sequence>
<dbReference type="STRING" id="933084.A0A067PR96"/>
<reference evidence="12" key="1">
    <citation type="journal article" date="2014" name="Proc. Natl. Acad. Sci. U.S.A.">
        <title>Extensive sampling of basidiomycete genomes demonstrates inadequacy of the white-rot/brown-rot paradigm for wood decay fungi.</title>
        <authorList>
            <person name="Riley R."/>
            <person name="Salamov A.A."/>
            <person name="Brown D.W."/>
            <person name="Nagy L.G."/>
            <person name="Floudas D."/>
            <person name="Held B.W."/>
            <person name="Levasseur A."/>
            <person name="Lombard V."/>
            <person name="Morin E."/>
            <person name="Otillar R."/>
            <person name="Lindquist E.A."/>
            <person name="Sun H."/>
            <person name="LaButti K.M."/>
            <person name="Schmutz J."/>
            <person name="Jabbour D."/>
            <person name="Luo H."/>
            <person name="Baker S.E."/>
            <person name="Pisabarro A.G."/>
            <person name="Walton J.D."/>
            <person name="Blanchette R.A."/>
            <person name="Henrissat B."/>
            <person name="Martin F."/>
            <person name="Cullen D."/>
            <person name="Hibbett D.S."/>
            <person name="Grigoriev I.V."/>
        </authorList>
    </citation>
    <scope>NUCLEOTIDE SEQUENCE [LARGE SCALE GENOMIC DNA]</scope>
    <source>
        <strain evidence="12">MUCL 33604</strain>
    </source>
</reference>
<dbReference type="GO" id="GO:0005829">
    <property type="term" value="C:cytosol"/>
    <property type="evidence" value="ECO:0007669"/>
    <property type="project" value="TreeGrafter"/>
</dbReference>
<dbReference type="GO" id="GO:0004622">
    <property type="term" value="F:phosphatidylcholine lysophospholipase activity"/>
    <property type="evidence" value="ECO:0007669"/>
    <property type="project" value="UniProtKB-EC"/>
</dbReference>
<dbReference type="InParanoid" id="A0A067PR96"/>
<dbReference type="PANTHER" id="PTHR10728:SF33">
    <property type="entry name" value="LYSOPHOSPHOLIPASE 1-RELATED"/>
    <property type="match status" value="1"/>
</dbReference>
<dbReference type="EMBL" id="KL197731">
    <property type="protein sequence ID" value="KDQ53832.1"/>
    <property type="molecule type" value="Genomic_DNA"/>
</dbReference>
<dbReference type="OrthoDB" id="4084751at2759"/>
<dbReference type="HOGENOM" id="CLU_014602_1_0_1"/>
<dbReference type="GO" id="GO:0004623">
    <property type="term" value="F:phospholipase A2 activity"/>
    <property type="evidence" value="ECO:0007669"/>
    <property type="project" value="TreeGrafter"/>
</dbReference>
<comment type="similarity">
    <text evidence="1 9">Belongs to the lysophospholipase family.</text>
</comment>
<dbReference type="Pfam" id="PF01735">
    <property type="entry name" value="PLA2_B"/>
    <property type="match status" value="1"/>
</dbReference>
<comment type="catalytic activity">
    <reaction evidence="9">
        <text>a 1-acyl-sn-glycero-3-phosphocholine + H2O = sn-glycerol 3-phosphocholine + a fatty acid + H(+)</text>
        <dbReference type="Rhea" id="RHEA:15177"/>
        <dbReference type="ChEBI" id="CHEBI:15377"/>
        <dbReference type="ChEBI" id="CHEBI:15378"/>
        <dbReference type="ChEBI" id="CHEBI:16870"/>
        <dbReference type="ChEBI" id="CHEBI:28868"/>
        <dbReference type="ChEBI" id="CHEBI:58168"/>
        <dbReference type="EC" id="3.1.1.5"/>
    </reaction>
</comment>